<proteinExistence type="predicted"/>
<dbReference type="PANTHER" id="PTHR35719:SF2">
    <property type="entry name" value="ABC TRANSMEMBRANE TYPE-1 DOMAIN-CONTAINING PROTEIN"/>
    <property type="match status" value="1"/>
</dbReference>
<name>A0A7J9BWX5_GOSGO</name>
<feature type="region of interest" description="Disordered" evidence="1">
    <location>
        <begin position="74"/>
        <end position="95"/>
    </location>
</feature>
<sequence>MEMAATTVQPCPSSFIFFTQRQKTRLHNIIHFPFLLLPPSHLRRRFSSSAARDINSRKRRRKWDSNAETIRAKDFTFNTQNNEDEDDEEEEDYDGETASSGILEEAIDSIWILKGVGGRLPSPTLALRILVAGLYMKFFHSFPFDVLRNKEFKWQLIQAFKSFGWGLPPILLSLLFANGPKAFLMALALTIGQSAIAFAFEKVSGKSQSKQKRKARARKTKKYTSRRTVRNIKKEEQVHEGPKNKKGMKGYQSWVVDDQGTTSFGGWDELDGTEPTRTPSTMENGPKRTTKPKDRLSMSETESNEPLLLRLLIAVFPFLGSWTKLFW</sequence>
<feature type="region of interest" description="Disordered" evidence="1">
    <location>
        <begin position="266"/>
        <end position="300"/>
    </location>
</feature>
<evidence type="ECO:0000256" key="1">
    <source>
        <dbReference type="SAM" id="MobiDB-lite"/>
    </source>
</evidence>
<gene>
    <name evidence="2" type="ORF">Gogos_013874</name>
</gene>
<protein>
    <submittedName>
        <fullName evidence="2">Uncharacterized protein</fullName>
    </submittedName>
</protein>
<dbReference type="AlphaFoldDB" id="A0A7J9BWX5"/>
<reference evidence="2 3" key="1">
    <citation type="journal article" date="2019" name="Genome Biol. Evol.">
        <title>Insights into the evolution of the New World diploid cottons (Gossypium, subgenus Houzingenia) based on genome sequencing.</title>
        <authorList>
            <person name="Grover C.E."/>
            <person name="Arick M.A. 2nd"/>
            <person name="Thrash A."/>
            <person name="Conover J.L."/>
            <person name="Sanders W.S."/>
            <person name="Peterson D.G."/>
            <person name="Frelichowski J.E."/>
            <person name="Scheffler J.A."/>
            <person name="Scheffler B.E."/>
            <person name="Wendel J.F."/>
        </authorList>
    </citation>
    <scope>NUCLEOTIDE SEQUENCE [LARGE SCALE GENOMIC DNA]</scope>
    <source>
        <strain evidence="2">5</strain>
        <tissue evidence="2">Leaf</tissue>
    </source>
</reference>
<evidence type="ECO:0000313" key="2">
    <source>
        <dbReference type="EMBL" id="MBA0740682.1"/>
    </source>
</evidence>
<keyword evidence="3" id="KW-1185">Reference proteome</keyword>
<dbReference type="PANTHER" id="PTHR35719">
    <property type="entry name" value="OS01G0680600 PROTEIN"/>
    <property type="match status" value="1"/>
</dbReference>
<dbReference type="OrthoDB" id="785439at2759"/>
<organism evidence="2 3">
    <name type="scientific">Gossypium gossypioides</name>
    <name type="common">Mexican cotton</name>
    <name type="synonym">Selera gossypioides</name>
    <dbReference type="NCBI Taxonomy" id="34282"/>
    <lineage>
        <taxon>Eukaryota</taxon>
        <taxon>Viridiplantae</taxon>
        <taxon>Streptophyta</taxon>
        <taxon>Embryophyta</taxon>
        <taxon>Tracheophyta</taxon>
        <taxon>Spermatophyta</taxon>
        <taxon>Magnoliopsida</taxon>
        <taxon>eudicotyledons</taxon>
        <taxon>Gunneridae</taxon>
        <taxon>Pentapetalae</taxon>
        <taxon>rosids</taxon>
        <taxon>malvids</taxon>
        <taxon>Malvales</taxon>
        <taxon>Malvaceae</taxon>
        <taxon>Malvoideae</taxon>
        <taxon>Gossypium</taxon>
    </lineage>
</organism>
<accession>A0A7J9BWX5</accession>
<feature type="compositionally biased region" description="Acidic residues" evidence="1">
    <location>
        <begin position="82"/>
        <end position="95"/>
    </location>
</feature>
<dbReference type="EMBL" id="JABEZY010000006">
    <property type="protein sequence ID" value="MBA0740682.1"/>
    <property type="molecule type" value="Genomic_DNA"/>
</dbReference>
<dbReference type="Proteomes" id="UP000593579">
    <property type="component" value="Unassembled WGS sequence"/>
</dbReference>
<evidence type="ECO:0000313" key="3">
    <source>
        <dbReference type="Proteomes" id="UP000593579"/>
    </source>
</evidence>
<comment type="caution">
    <text evidence="2">The sequence shown here is derived from an EMBL/GenBank/DDBJ whole genome shotgun (WGS) entry which is preliminary data.</text>
</comment>